<comment type="caution">
    <text evidence="1">The sequence shown here is derived from an EMBL/GenBank/DDBJ whole genome shotgun (WGS) entry which is preliminary data.</text>
</comment>
<organism evidence="1 2">
    <name type="scientific">Puccinia graminis f. sp. tritici</name>
    <dbReference type="NCBI Taxonomy" id="56615"/>
    <lineage>
        <taxon>Eukaryota</taxon>
        <taxon>Fungi</taxon>
        <taxon>Dikarya</taxon>
        <taxon>Basidiomycota</taxon>
        <taxon>Pucciniomycotina</taxon>
        <taxon>Pucciniomycetes</taxon>
        <taxon>Pucciniales</taxon>
        <taxon>Pucciniaceae</taxon>
        <taxon>Puccinia</taxon>
    </lineage>
</organism>
<proteinExistence type="predicted"/>
<dbReference type="AlphaFoldDB" id="A0A5B0SE45"/>
<dbReference type="Proteomes" id="UP000325313">
    <property type="component" value="Unassembled WGS sequence"/>
</dbReference>
<evidence type="ECO:0000313" key="1">
    <source>
        <dbReference type="EMBL" id="KAA1136238.1"/>
    </source>
</evidence>
<reference evidence="1 2" key="1">
    <citation type="submission" date="2019-05" db="EMBL/GenBank/DDBJ databases">
        <title>Emergence of the Ug99 lineage of the wheat stem rust pathogen through somatic hybridization.</title>
        <authorList>
            <person name="Li F."/>
            <person name="Upadhyaya N.M."/>
            <person name="Sperschneider J."/>
            <person name="Matny O."/>
            <person name="Nguyen-Phuc H."/>
            <person name="Mago R."/>
            <person name="Raley C."/>
            <person name="Miller M.E."/>
            <person name="Silverstein K.A.T."/>
            <person name="Henningsen E."/>
            <person name="Hirsch C.D."/>
            <person name="Visser B."/>
            <person name="Pretorius Z.A."/>
            <person name="Steffenson B.J."/>
            <person name="Schwessinger B."/>
            <person name="Dodds P.N."/>
            <person name="Figueroa M."/>
        </authorList>
    </citation>
    <scope>NUCLEOTIDE SEQUENCE [LARGE SCALE GENOMIC DNA]</scope>
    <source>
        <strain evidence="1 2">Ug99</strain>
    </source>
</reference>
<sequence length="68" mass="7563">MLVGSWITHHISGGGALINARQPPWRTPNHTPGADWRARLHAKENWRAGPHANLQSVDWRAGLHAKDS</sequence>
<dbReference type="EMBL" id="VDEP01000035">
    <property type="protein sequence ID" value="KAA1136238.1"/>
    <property type="molecule type" value="Genomic_DNA"/>
</dbReference>
<accession>A0A5B0SE45</accession>
<name>A0A5B0SE45_PUCGR</name>
<evidence type="ECO:0000313" key="2">
    <source>
        <dbReference type="Proteomes" id="UP000325313"/>
    </source>
</evidence>
<protein>
    <submittedName>
        <fullName evidence="1">Uncharacterized protein</fullName>
    </submittedName>
</protein>
<gene>
    <name evidence="1" type="ORF">PGTUg99_009141</name>
</gene>